<dbReference type="OrthoDB" id="364892at2759"/>
<dbReference type="NCBIfam" id="TIGR00231">
    <property type="entry name" value="small_GTP"/>
    <property type="match status" value="1"/>
</dbReference>
<dbReference type="InterPro" id="IPR027417">
    <property type="entry name" value="P-loop_NTPase"/>
</dbReference>
<dbReference type="PROSITE" id="PS51722">
    <property type="entry name" value="G_TR_2"/>
    <property type="match status" value="1"/>
</dbReference>
<dbReference type="InterPro" id="IPR000795">
    <property type="entry name" value="T_Tr_GTP-bd_dom"/>
</dbReference>
<evidence type="ECO:0000313" key="4">
    <source>
        <dbReference type="EMBL" id="EKX74343.1"/>
    </source>
</evidence>
<keyword evidence="5" id="KW-1185">Reference proteome</keyword>
<keyword evidence="4" id="KW-0251">Elongation factor</keyword>
<organism evidence="4 5">
    <name type="scientific">Theileria equi strain WA</name>
    <dbReference type="NCBI Taxonomy" id="1537102"/>
    <lineage>
        <taxon>Eukaryota</taxon>
        <taxon>Sar</taxon>
        <taxon>Alveolata</taxon>
        <taxon>Apicomplexa</taxon>
        <taxon>Aconoidasida</taxon>
        <taxon>Piroplasmida</taxon>
        <taxon>Theileriidae</taxon>
        <taxon>Theileria</taxon>
    </lineage>
</organism>
<dbReference type="InterPro" id="IPR005225">
    <property type="entry name" value="Small_GTP-bd"/>
</dbReference>
<dbReference type="Gene3D" id="3.30.70.870">
    <property type="entry name" value="Elongation Factor G (Translational Gtpase), domain 3"/>
    <property type="match status" value="1"/>
</dbReference>
<keyword evidence="1" id="KW-0547">Nucleotide-binding</keyword>
<dbReference type="GO" id="GO:1990904">
    <property type="term" value="C:ribonucleoprotein complex"/>
    <property type="evidence" value="ECO:0007669"/>
    <property type="project" value="TreeGrafter"/>
</dbReference>
<dbReference type="SUPFAM" id="SSF54980">
    <property type="entry name" value="EF-G C-terminal domain-like"/>
    <property type="match status" value="2"/>
</dbReference>
<dbReference type="Pfam" id="PF00009">
    <property type="entry name" value="GTP_EFTU"/>
    <property type="match status" value="1"/>
</dbReference>
<dbReference type="InterPro" id="IPR035647">
    <property type="entry name" value="EFG_III/V"/>
</dbReference>
<dbReference type="SMART" id="SM00838">
    <property type="entry name" value="EFG_C"/>
    <property type="match status" value="1"/>
</dbReference>
<dbReference type="InterPro" id="IPR000640">
    <property type="entry name" value="EFG_V-like"/>
</dbReference>
<evidence type="ECO:0000256" key="2">
    <source>
        <dbReference type="ARBA" id="ARBA00023134"/>
    </source>
</evidence>
<dbReference type="VEuPathDB" id="PiroplasmaDB:BEWA_043840"/>
<dbReference type="InterPro" id="IPR009000">
    <property type="entry name" value="Transl_B-barrel_sf"/>
</dbReference>
<dbReference type="SUPFAM" id="SSF50447">
    <property type="entry name" value="Translation proteins"/>
    <property type="match status" value="1"/>
</dbReference>
<dbReference type="SUPFAM" id="SSF52540">
    <property type="entry name" value="P-loop containing nucleoside triphosphate hydrolases"/>
    <property type="match status" value="1"/>
</dbReference>
<dbReference type="Pfam" id="PF00679">
    <property type="entry name" value="EFG_C"/>
    <property type="match status" value="1"/>
</dbReference>
<dbReference type="CDD" id="cd04096">
    <property type="entry name" value="eEF2_snRNP_like_C"/>
    <property type="match status" value="1"/>
</dbReference>
<dbReference type="GO" id="GO:0005829">
    <property type="term" value="C:cytosol"/>
    <property type="evidence" value="ECO:0007669"/>
    <property type="project" value="TreeGrafter"/>
</dbReference>
<name>L1LGU6_THEEQ</name>
<proteinExistence type="predicted"/>
<evidence type="ECO:0000313" key="5">
    <source>
        <dbReference type="Proteomes" id="UP000031512"/>
    </source>
</evidence>
<dbReference type="CDD" id="cd01885">
    <property type="entry name" value="EF2"/>
    <property type="match status" value="1"/>
</dbReference>
<dbReference type="GO" id="GO:0003924">
    <property type="term" value="F:GTPase activity"/>
    <property type="evidence" value="ECO:0007669"/>
    <property type="project" value="InterPro"/>
</dbReference>
<accession>L1LGU6</accession>
<dbReference type="PANTHER" id="PTHR42908:SF3">
    <property type="entry name" value="ELONGATION FACTOR-LIKE GTPASE 1"/>
    <property type="match status" value="1"/>
</dbReference>
<dbReference type="Gene3D" id="3.30.230.10">
    <property type="match status" value="1"/>
</dbReference>
<gene>
    <name evidence="4" type="ORF">BEWA_043840</name>
</gene>
<dbReference type="GO" id="GO:0043022">
    <property type="term" value="F:ribosome binding"/>
    <property type="evidence" value="ECO:0007669"/>
    <property type="project" value="TreeGrafter"/>
</dbReference>
<dbReference type="GO" id="GO:0003746">
    <property type="term" value="F:translation elongation factor activity"/>
    <property type="evidence" value="ECO:0007669"/>
    <property type="project" value="UniProtKB-KW"/>
</dbReference>
<dbReference type="AlphaFoldDB" id="L1LGU6"/>
<dbReference type="PANTHER" id="PTHR42908">
    <property type="entry name" value="TRANSLATION ELONGATION FACTOR-RELATED"/>
    <property type="match status" value="1"/>
</dbReference>
<keyword evidence="4" id="KW-0648">Protein biosynthesis</keyword>
<dbReference type="STRING" id="1537102.L1LGU6"/>
<dbReference type="InterPro" id="IPR014721">
    <property type="entry name" value="Ribsml_uS5_D2-typ_fold_subgr"/>
</dbReference>
<dbReference type="Gene3D" id="3.40.50.300">
    <property type="entry name" value="P-loop containing nucleotide triphosphate hydrolases"/>
    <property type="match status" value="1"/>
</dbReference>
<keyword evidence="2" id="KW-0342">GTP-binding</keyword>
<dbReference type="EMBL" id="ACOU01000002">
    <property type="protein sequence ID" value="EKX74343.1"/>
    <property type="molecule type" value="Genomic_DNA"/>
</dbReference>
<dbReference type="Gene3D" id="2.40.30.10">
    <property type="entry name" value="Translation factors"/>
    <property type="match status" value="1"/>
</dbReference>
<dbReference type="RefSeq" id="XP_004833795.1">
    <property type="nucleotide sequence ID" value="XM_004833738.1"/>
</dbReference>
<dbReference type="eggNOG" id="KOG0467">
    <property type="taxonomic scope" value="Eukaryota"/>
</dbReference>
<dbReference type="Gene3D" id="3.30.70.240">
    <property type="match status" value="1"/>
</dbReference>
<evidence type="ECO:0000256" key="1">
    <source>
        <dbReference type="ARBA" id="ARBA00022741"/>
    </source>
</evidence>
<dbReference type="FunFam" id="3.30.70.870:FF:000002">
    <property type="entry name" value="Translation elongation factor 2"/>
    <property type="match status" value="1"/>
</dbReference>
<dbReference type="Gene3D" id="3.90.1430.10">
    <property type="entry name" value="Yeast translation eEF2 (G' domain)"/>
    <property type="match status" value="1"/>
</dbReference>
<protein>
    <submittedName>
        <fullName evidence="4">Elongation factor Tu family protein</fullName>
    </submittedName>
</protein>
<reference evidence="4 5" key="1">
    <citation type="journal article" date="2012" name="BMC Genomics">
        <title>Comparative genomic analysis and phylogenetic position of Theileria equi.</title>
        <authorList>
            <person name="Kappmeyer L.S."/>
            <person name="Thiagarajan M."/>
            <person name="Herndon D.R."/>
            <person name="Ramsay J.D."/>
            <person name="Caler E."/>
            <person name="Djikeng A."/>
            <person name="Gillespie J.J."/>
            <person name="Lau A.O."/>
            <person name="Roalson E.H."/>
            <person name="Silva J.C."/>
            <person name="Silva M.G."/>
            <person name="Suarez C.E."/>
            <person name="Ueti M.W."/>
            <person name="Nene V.M."/>
            <person name="Mealey R.H."/>
            <person name="Knowles D.P."/>
            <person name="Brayton K.A."/>
        </authorList>
    </citation>
    <scope>NUCLEOTIDE SEQUENCE [LARGE SCALE GENOMIC DNA]</scope>
    <source>
        <strain evidence="4 5">WA</strain>
    </source>
</reference>
<dbReference type="Proteomes" id="UP000031512">
    <property type="component" value="Unassembled WGS sequence"/>
</dbReference>
<feature type="domain" description="Tr-type G" evidence="3">
    <location>
        <begin position="12"/>
        <end position="245"/>
    </location>
</feature>
<dbReference type="PRINTS" id="PR00315">
    <property type="entry name" value="ELONGATNFCT"/>
</dbReference>
<dbReference type="GO" id="GO:0042256">
    <property type="term" value="P:cytosolic ribosome assembly"/>
    <property type="evidence" value="ECO:0007669"/>
    <property type="project" value="TreeGrafter"/>
</dbReference>
<dbReference type="GO" id="GO:0005525">
    <property type="term" value="F:GTP binding"/>
    <property type="evidence" value="ECO:0007669"/>
    <property type="project" value="UniProtKB-KW"/>
</dbReference>
<sequence>MKDVTDVLGLTENIRNVCFLAHVDHGKTTLSDSLISSVGIISERLSGKLRYLDNRDDEQRRMITIKSSSISLLYSKPGINSDKNTKETTNHSPRLINLVDSPGHVDFSVEVSTAARLCDGALLIVDVVEGICPQTKAVLRQAWHENVKTVLVLNKLDKLILGLHMTPLEAYRRMYSLVEQANALIYQLYMEEVIKNEDLPNITKSEKWFYSPAEGNVAFCSAIHRWCIYIPEFVCQVANKLGISQNKVDALQKALWGGYYFCNKTKSVKVCKGDEKPMFVQFVLQQIWTAYDAIISWNTEYITKLVTHSSTKLSTRQLKLLENPKLPSSDERDELLQAIMSNWLPLCSGMLRLIVDSLPDPSSAARKRLKKICPAILSYEKYDHIIQSHSSAPVVVHIAKFLGSDLRHMRLTRDVLQGDERAGDFIAFSRVFSGTVRRGDWLYICNSTAPTNDSEPEQSNRLCVLKVMILMGADLIDVDAAFSGNIVALLLSETAEIPNEETQNLKRQESIKDVMAWLLSLADPHRSRLHTSGEYNRSRISRTGTLCSVDRHLTLSSDPNFPPFSPPTCEFNNSIIRVSVEPQHVKDMNQLLIGLALLYTADPAVEFDILKTGEYVLACCGEIHLERCINDLVNLYAKIPINVSKLRVSIREGIVDLNYSDNKGLSYSSALSVKVNFPPWKNTQTEELPTDRDCSTDKGQFLPVSGIENLFITADAVAKGTEYSVIGNGDVAIFLKTKQMSSQILKYLDDNSKDIKGAIYSGDVPLKYVTDTSSPTLTNCLNAIEEDLYSIITGDVDSSPQKKNYGKLWGMSLNRGSRCLLFYNRNSCIYTCNSNAVSKENMTCLEPLNWSFADSYGRTNLSSIQYSNLITNLISGFEMACQSGPITEEPLRGVIFIIEGIYIAGIHKVLQSTSEPRTPVNKPSDVSKLPDLHLVISDNLDDSYDPDKFLETHGLDSATLRTPSHTFDDKSDCAFDHYSIKISDSCTLASSRRSTSYPFSGKLMSSMRSLCRKAYMQRGRPRIYEVILHLDLQCDQSVLGKIYSVLQKRRTQVISENVKDGTTTFIIEATMPASESFGLAQDLRSKASGGVIFHLQFSHWELILDDPFPEVSMTDEVLNFLYERMSQELEDDGFNMALMLQSNVPRKIINHIRKIKVIYMFTNYKIQGLPTEEKIVHSAEKQRTLSTKK</sequence>
<evidence type="ECO:0000259" key="3">
    <source>
        <dbReference type="PROSITE" id="PS51722"/>
    </source>
</evidence>
<comment type="caution">
    <text evidence="4">The sequence shown here is derived from an EMBL/GenBank/DDBJ whole genome shotgun (WGS) entry which is preliminary data.</text>
</comment>
<dbReference type="GeneID" id="15807791"/>
<dbReference type="KEGG" id="beq:BEWA_043840"/>